<evidence type="ECO:0000313" key="3">
    <source>
        <dbReference type="Proteomes" id="UP001236507"/>
    </source>
</evidence>
<gene>
    <name evidence="2" type="ORF">QM524_11745</name>
</gene>
<organism evidence="2 3">
    <name type="scientific">Flectobacillus roseus</name>
    <dbReference type="NCBI Taxonomy" id="502259"/>
    <lineage>
        <taxon>Bacteria</taxon>
        <taxon>Pseudomonadati</taxon>
        <taxon>Bacteroidota</taxon>
        <taxon>Cytophagia</taxon>
        <taxon>Cytophagales</taxon>
        <taxon>Flectobacillaceae</taxon>
        <taxon>Flectobacillus</taxon>
    </lineage>
</organism>
<protein>
    <submittedName>
        <fullName evidence="2">Uncharacterized protein</fullName>
    </submittedName>
</protein>
<sequence>MVAQIIWIVLRIIILTVIWIGTRVQVKRGDISVINAAGVIMGTCVYFGIDLILLLFGGFFDKLF</sequence>
<feature type="transmembrane region" description="Helical" evidence="1">
    <location>
        <begin position="36"/>
        <end position="60"/>
    </location>
</feature>
<keyword evidence="3" id="KW-1185">Reference proteome</keyword>
<dbReference type="EMBL" id="JASHIF010000009">
    <property type="protein sequence ID" value="MDI9859884.1"/>
    <property type="molecule type" value="Genomic_DNA"/>
</dbReference>
<keyword evidence="1" id="KW-1133">Transmembrane helix</keyword>
<keyword evidence="1" id="KW-0472">Membrane</keyword>
<reference evidence="2 3" key="1">
    <citation type="submission" date="2023-05" db="EMBL/GenBank/DDBJ databases">
        <title>Novel species of genus Flectobacillus isolated from stream in China.</title>
        <authorList>
            <person name="Lu H."/>
        </authorList>
    </citation>
    <scope>NUCLEOTIDE SEQUENCE [LARGE SCALE GENOMIC DNA]</scope>
    <source>
        <strain evidence="2 3">KCTC 42575</strain>
    </source>
</reference>
<keyword evidence="1" id="KW-0812">Transmembrane</keyword>
<feature type="transmembrane region" description="Helical" evidence="1">
    <location>
        <begin position="6"/>
        <end position="24"/>
    </location>
</feature>
<evidence type="ECO:0000313" key="2">
    <source>
        <dbReference type="EMBL" id="MDI9859884.1"/>
    </source>
</evidence>
<proteinExistence type="predicted"/>
<dbReference type="Proteomes" id="UP001236507">
    <property type="component" value="Unassembled WGS sequence"/>
</dbReference>
<accession>A0ABT6Y8T7</accession>
<name>A0ABT6Y8T7_9BACT</name>
<dbReference type="RefSeq" id="WP_166549113.1">
    <property type="nucleotide sequence ID" value="NZ_JASHIF010000009.1"/>
</dbReference>
<comment type="caution">
    <text evidence="2">The sequence shown here is derived from an EMBL/GenBank/DDBJ whole genome shotgun (WGS) entry which is preliminary data.</text>
</comment>
<evidence type="ECO:0000256" key="1">
    <source>
        <dbReference type="SAM" id="Phobius"/>
    </source>
</evidence>